<evidence type="ECO:0000256" key="5">
    <source>
        <dbReference type="ARBA" id="ARBA00023052"/>
    </source>
</evidence>
<feature type="binding site" evidence="8">
    <location>
        <position position="194"/>
    </location>
    <ligand>
        <name>Mg(2+)</name>
        <dbReference type="ChEBI" id="CHEBI:18420"/>
    </ligand>
</feature>
<evidence type="ECO:0000313" key="10">
    <source>
        <dbReference type="EMBL" id="BCJ67629.1"/>
    </source>
</evidence>
<protein>
    <recommendedName>
        <fullName evidence="4 7">Pyruvate dehydrogenase E1 component</fullName>
        <ecNumber evidence="7">1.2.4.1</ecNumber>
    </recommendedName>
</protein>
<sequence>MSTAPAQPVPDLATLDAIQRRVLWLAVRMVDAANRERPNTEGLKVGGHQASSASMVTLMTALYFAHLDAADRVSVKPHASPVLHAINYLLGNLDRSYLTRLRAYGGLQSYPSRTKDPDRVDFSTGSVGLGAAAPLFGAVTRRYVDAHFGPRPPARFIALLGDAELDEGNIWEAIADPATQGLGNVTWVVDFNRQSLDRVVPGVRIGQWSAQFQAAGWHVVELRFGGRLTELFARPGGDALRRWIEGMSNEHYQSLFALTPAQARARFTEDAPAAVVDLLADLDDEEVFAAVTDLGGHDLASLLDAFAECDRVTDRPSVIFAYTVKGWGLPIAGNPRNHSQLLGGEQIAALRDATGLADDTEWDRFDAASAEGIWCNRRQEALRLEPAPRRLAVTVPEATGAGRAGRKPVSTQEVFGRTLVDLSRQADLAPYLVSTAPDVATSTNLAGFINRMGVFHPVEQRAWSVDPALKWTESPKGQHIELGISEMNLFLLLGQLGLAWDLSHQPLIPIGTVYDPFVLRGLDAFVYSVYSGARFIVAGTPSGVTLAPEGGAHQSTITPSVGLELPGVTLVEPAYGTALDWLLCDAVGHIAAGGDAPTTAAPAEAASYYFRLSTRPIDQAPFEAARQRLGDVVLRRQVLAGAYRLLDPYEAAPHLRSRPGGEPAPSVVLAASGAVLPEVLAAAAELMNEGVAAHVVDVTSADRLYSAWQRTLRQGIRTATTPSAAGALRAAFGGTRGPVVTIHDGASHAMAWLGAALGVHCVPLGVDSFGQSGTIADLYRAHDLDSGSIVNAALAALELSYTAELTYHRPAAE</sequence>
<keyword evidence="8" id="KW-0479">Metal-binding</keyword>
<dbReference type="InterPro" id="IPR051157">
    <property type="entry name" value="PDH/Transketolase"/>
</dbReference>
<comment type="cofactor">
    <cofactor evidence="1 8">
        <name>Mg(2+)</name>
        <dbReference type="ChEBI" id="CHEBI:18420"/>
    </cofactor>
</comment>
<dbReference type="SUPFAM" id="SSF52518">
    <property type="entry name" value="Thiamin diphosphate-binding fold (THDP-binding)"/>
    <property type="match status" value="2"/>
</dbReference>
<dbReference type="InterPro" id="IPR029061">
    <property type="entry name" value="THDP-binding"/>
</dbReference>
<dbReference type="SUPFAM" id="SSF52922">
    <property type="entry name" value="TK C-terminal domain-like"/>
    <property type="match status" value="1"/>
</dbReference>
<accession>A0A810N616</accession>
<dbReference type="Pfam" id="PF00456">
    <property type="entry name" value="Transketolase_N"/>
    <property type="match status" value="1"/>
</dbReference>
<dbReference type="InterPro" id="IPR055152">
    <property type="entry name" value="Transketolase-like_C_2"/>
</dbReference>
<keyword evidence="8" id="KW-0460">Magnesium</keyword>
<evidence type="ECO:0000256" key="1">
    <source>
        <dbReference type="ARBA" id="ARBA00001946"/>
    </source>
</evidence>
<reference evidence="10" key="1">
    <citation type="submission" date="2020-08" db="EMBL/GenBank/DDBJ databases">
        <title>Whole genome shotgun sequence of Polymorphospora rubra NBRC 101157.</title>
        <authorList>
            <person name="Komaki H."/>
            <person name="Tamura T."/>
        </authorList>
    </citation>
    <scope>NUCLEOTIDE SEQUENCE</scope>
    <source>
        <strain evidence="10">NBRC 101157</strain>
    </source>
</reference>
<dbReference type="RefSeq" id="WP_212816937.1">
    <property type="nucleotide sequence ID" value="NZ_AP023359.1"/>
</dbReference>
<evidence type="ECO:0000256" key="7">
    <source>
        <dbReference type="PIRNR" id="PIRNR000156"/>
    </source>
</evidence>
<dbReference type="EMBL" id="AP023359">
    <property type="protein sequence ID" value="BCJ67629.1"/>
    <property type="molecule type" value="Genomic_DNA"/>
</dbReference>
<dbReference type="PIRSF" id="PIRSF000156">
    <property type="entry name" value="Pyruvate_dh_E1"/>
    <property type="match status" value="1"/>
</dbReference>
<dbReference type="AlphaFoldDB" id="A0A810N616"/>
<dbReference type="InterPro" id="IPR005474">
    <property type="entry name" value="Transketolase_N"/>
</dbReference>
<dbReference type="PANTHER" id="PTHR43825">
    <property type="entry name" value="PYRUVATE DEHYDROGENASE E1 COMPONENT"/>
    <property type="match status" value="1"/>
</dbReference>
<dbReference type="Pfam" id="PF22613">
    <property type="entry name" value="Transketolase_C_1"/>
    <property type="match status" value="1"/>
</dbReference>
<feature type="domain" description="Transketolase-like pyrimidine-binding" evidence="9">
    <location>
        <begin position="409"/>
        <end position="610"/>
    </location>
</feature>
<organism evidence="10 11">
    <name type="scientific">Polymorphospora rubra</name>
    <dbReference type="NCBI Taxonomy" id="338584"/>
    <lineage>
        <taxon>Bacteria</taxon>
        <taxon>Bacillati</taxon>
        <taxon>Actinomycetota</taxon>
        <taxon>Actinomycetes</taxon>
        <taxon>Micromonosporales</taxon>
        <taxon>Micromonosporaceae</taxon>
        <taxon>Polymorphospora</taxon>
    </lineage>
</organism>
<keyword evidence="11" id="KW-1185">Reference proteome</keyword>
<keyword evidence="7" id="KW-0560">Oxidoreductase</keyword>
<dbReference type="EC" id="1.2.4.1" evidence="7"/>
<dbReference type="InterPro" id="IPR005475">
    <property type="entry name" value="Transketolase-like_Pyr-bd"/>
</dbReference>
<dbReference type="SMART" id="SM00861">
    <property type="entry name" value="Transket_pyr"/>
    <property type="match status" value="1"/>
</dbReference>
<gene>
    <name evidence="10" type="ORF">Prubr_46500</name>
</gene>
<comment type="cofactor">
    <cofactor evidence="2 7">
        <name>thiamine diphosphate</name>
        <dbReference type="ChEBI" id="CHEBI:58937"/>
    </cofactor>
</comment>
<keyword evidence="5 7" id="KW-0786">Thiamine pyrophosphate</keyword>
<keyword evidence="7" id="KW-0670">Pyruvate</keyword>
<comment type="catalytic activity">
    <reaction evidence="6 7">
        <text>N(6)-[(R)-lipoyl]-L-lysyl-[protein] + pyruvate + H(+) = N(6)-[(R)-S(8)-acetyldihydrolipoyl]-L-lysyl-[protein] + CO2</text>
        <dbReference type="Rhea" id="RHEA:19189"/>
        <dbReference type="Rhea" id="RHEA-COMP:10474"/>
        <dbReference type="Rhea" id="RHEA-COMP:10478"/>
        <dbReference type="ChEBI" id="CHEBI:15361"/>
        <dbReference type="ChEBI" id="CHEBI:15378"/>
        <dbReference type="ChEBI" id="CHEBI:16526"/>
        <dbReference type="ChEBI" id="CHEBI:83099"/>
        <dbReference type="ChEBI" id="CHEBI:83111"/>
        <dbReference type="EC" id="1.2.4.1"/>
    </reaction>
</comment>
<dbReference type="InterPro" id="IPR004660">
    <property type="entry name" value="PDH_E1"/>
</dbReference>
<dbReference type="PANTHER" id="PTHR43825:SF4">
    <property type="entry name" value="PYRUVATE DEHYDROGENASE E1 COMPONENT"/>
    <property type="match status" value="1"/>
</dbReference>
<evidence type="ECO:0000256" key="3">
    <source>
        <dbReference type="ARBA" id="ARBA00007131"/>
    </source>
</evidence>
<evidence type="ECO:0000256" key="2">
    <source>
        <dbReference type="ARBA" id="ARBA00001964"/>
    </source>
</evidence>
<evidence type="ECO:0000256" key="6">
    <source>
        <dbReference type="ARBA" id="ARBA00051231"/>
    </source>
</evidence>
<dbReference type="KEGG" id="pry:Prubr_46500"/>
<comment type="similarity">
    <text evidence="3">Belongs to the transketolase family.</text>
</comment>
<evidence type="ECO:0000313" key="11">
    <source>
        <dbReference type="Proteomes" id="UP000680866"/>
    </source>
</evidence>
<proteinExistence type="inferred from homology"/>
<dbReference type="Gene3D" id="3.40.50.970">
    <property type="match status" value="2"/>
</dbReference>
<comment type="function">
    <text evidence="7">Component of the pyruvate dehydrogenase (PDH) complex, that catalyzes the overall conversion of pyruvate to acetyl-CoA and CO(2).</text>
</comment>
<dbReference type="GO" id="GO:0000287">
    <property type="term" value="F:magnesium ion binding"/>
    <property type="evidence" value="ECO:0007669"/>
    <property type="project" value="UniProtKB-ARBA"/>
</dbReference>
<name>A0A810N616_9ACTN</name>
<evidence type="ECO:0000259" key="9">
    <source>
        <dbReference type="SMART" id="SM00861"/>
    </source>
</evidence>
<dbReference type="InterPro" id="IPR009014">
    <property type="entry name" value="Transketo_C/PFOR_II"/>
</dbReference>
<feature type="binding site" evidence="8">
    <location>
        <position position="192"/>
    </location>
    <ligand>
        <name>Mg(2+)</name>
        <dbReference type="ChEBI" id="CHEBI:18420"/>
    </ligand>
</feature>
<dbReference type="GO" id="GO:0004739">
    <property type="term" value="F:pyruvate dehydrogenase (acetyl-transferring) activity"/>
    <property type="evidence" value="ECO:0007669"/>
    <property type="project" value="UniProtKB-EC"/>
</dbReference>
<dbReference type="Proteomes" id="UP000680866">
    <property type="component" value="Chromosome"/>
</dbReference>
<evidence type="ECO:0000256" key="8">
    <source>
        <dbReference type="PIRSR" id="PIRSR000156-1"/>
    </source>
</evidence>
<dbReference type="Gene3D" id="3.40.50.920">
    <property type="match status" value="1"/>
</dbReference>
<feature type="binding site" evidence="8">
    <location>
        <position position="162"/>
    </location>
    <ligand>
        <name>Mg(2+)</name>
        <dbReference type="ChEBI" id="CHEBI:18420"/>
    </ligand>
</feature>
<evidence type="ECO:0000256" key="4">
    <source>
        <dbReference type="ARBA" id="ARBA00017172"/>
    </source>
</evidence>